<keyword evidence="2" id="KW-1185">Reference proteome</keyword>
<comment type="caution">
    <text evidence="1">The sequence shown here is derived from an EMBL/GenBank/DDBJ whole genome shotgun (WGS) entry which is preliminary data.</text>
</comment>
<accession>A0ACB9QZS1</accession>
<evidence type="ECO:0000313" key="1">
    <source>
        <dbReference type="EMBL" id="KAI4372150.1"/>
    </source>
</evidence>
<name>A0ACB9QZS1_9MYRT</name>
<evidence type="ECO:0000313" key="2">
    <source>
        <dbReference type="Proteomes" id="UP001057402"/>
    </source>
</evidence>
<protein>
    <submittedName>
        <fullName evidence="1">Uncharacterized protein</fullName>
    </submittedName>
</protein>
<proteinExistence type="predicted"/>
<reference evidence="2" key="1">
    <citation type="journal article" date="2023" name="Front. Plant Sci.">
        <title>Chromosomal-level genome assembly of Melastoma candidum provides insights into trichome evolution.</title>
        <authorList>
            <person name="Zhong Y."/>
            <person name="Wu W."/>
            <person name="Sun C."/>
            <person name="Zou P."/>
            <person name="Liu Y."/>
            <person name="Dai S."/>
            <person name="Zhou R."/>
        </authorList>
    </citation>
    <scope>NUCLEOTIDE SEQUENCE [LARGE SCALE GENOMIC DNA]</scope>
</reference>
<gene>
    <name evidence="1" type="ORF">MLD38_010422</name>
</gene>
<dbReference type="EMBL" id="CM042883">
    <property type="protein sequence ID" value="KAI4372150.1"/>
    <property type="molecule type" value="Genomic_DNA"/>
</dbReference>
<dbReference type="Proteomes" id="UP001057402">
    <property type="component" value="Chromosome 4"/>
</dbReference>
<sequence>MTGGFSQVIGSGGFSTVYFGRIGGSGQLCAVKVLRGSERLKLVFRQELDILLRLRHPNIVRIVGCCDEREEGALVFEFVSNGNLQERLHCVETAAPTAALPWINRLSIAYQLARAIEYLHDSCDLPIVHGDVKSSNILLDEHLNCRLCDFGSAKVGFSATGIASKKNDIYSFGVVVLELITGMEAFVAERGQMLTSIVAEAIQDCSDHFTGKLPEIVDPRLGGDIDLGEARTMISIARMCLNPSSSLRPSASHIIDTMRKEIPSIRFEGGGSKSGPAPRLLAQQIGYALGFGSSLIFASVSGIPLAAATSKLSPAGPFLGLSGITLWLCSYPRIHKAPHDFPSSAYLQGFRWGCWVLSASRVWSGG</sequence>
<organism evidence="1 2">
    <name type="scientific">Melastoma candidum</name>
    <dbReference type="NCBI Taxonomy" id="119954"/>
    <lineage>
        <taxon>Eukaryota</taxon>
        <taxon>Viridiplantae</taxon>
        <taxon>Streptophyta</taxon>
        <taxon>Embryophyta</taxon>
        <taxon>Tracheophyta</taxon>
        <taxon>Spermatophyta</taxon>
        <taxon>Magnoliopsida</taxon>
        <taxon>eudicotyledons</taxon>
        <taxon>Gunneridae</taxon>
        <taxon>Pentapetalae</taxon>
        <taxon>rosids</taxon>
        <taxon>malvids</taxon>
        <taxon>Myrtales</taxon>
        <taxon>Melastomataceae</taxon>
        <taxon>Melastomatoideae</taxon>
        <taxon>Melastomateae</taxon>
        <taxon>Melastoma</taxon>
    </lineage>
</organism>